<proteinExistence type="predicted"/>
<reference evidence="1 2" key="1">
    <citation type="journal article" date="2019" name="Nat. Ecol. Evol.">
        <title>Megaphylogeny resolves global patterns of mushroom evolution.</title>
        <authorList>
            <person name="Varga T."/>
            <person name="Krizsan K."/>
            <person name="Foldi C."/>
            <person name="Dima B."/>
            <person name="Sanchez-Garcia M."/>
            <person name="Sanchez-Ramirez S."/>
            <person name="Szollosi G.J."/>
            <person name="Szarkandi J.G."/>
            <person name="Papp V."/>
            <person name="Albert L."/>
            <person name="Andreopoulos W."/>
            <person name="Angelini C."/>
            <person name="Antonin V."/>
            <person name="Barry K.W."/>
            <person name="Bougher N.L."/>
            <person name="Buchanan P."/>
            <person name="Buyck B."/>
            <person name="Bense V."/>
            <person name="Catcheside P."/>
            <person name="Chovatia M."/>
            <person name="Cooper J."/>
            <person name="Damon W."/>
            <person name="Desjardin D."/>
            <person name="Finy P."/>
            <person name="Geml J."/>
            <person name="Haridas S."/>
            <person name="Hughes K."/>
            <person name="Justo A."/>
            <person name="Karasinski D."/>
            <person name="Kautmanova I."/>
            <person name="Kiss B."/>
            <person name="Kocsube S."/>
            <person name="Kotiranta H."/>
            <person name="LaButti K.M."/>
            <person name="Lechner B.E."/>
            <person name="Liimatainen K."/>
            <person name="Lipzen A."/>
            <person name="Lukacs Z."/>
            <person name="Mihaltcheva S."/>
            <person name="Morgado L.N."/>
            <person name="Niskanen T."/>
            <person name="Noordeloos M.E."/>
            <person name="Ohm R.A."/>
            <person name="Ortiz-Santana B."/>
            <person name="Ovrebo C."/>
            <person name="Racz N."/>
            <person name="Riley R."/>
            <person name="Savchenko A."/>
            <person name="Shiryaev A."/>
            <person name="Soop K."/>
            <person name="Spirin V."/>
            <person name="Szebenyi C."/>
            <person name="Tomsovsky M."/>
            <person name="Tulloss R.E."/>
            <person name="Uehling J."/>
            <person name="Grigoriev I.V."/>
            <person name="Vagvolgyi C."/>
            <person name="Papp T."/>
            <person name="Martin F.M."/>
            <person name="Miettinen O."/>
            <person name="Hibbett D.S."/>
            <person name="Nagy L.G."/>
        </authorList>
    </citation>
    <scope>NUCLEOTIDE SEQUENCE [LARGE SCALE GENOMIC DNA]</scope>
    <source>
        <strain evidence="1 2">HHB13444</strain>
    </source>
</reference>
<sequence length="57" mass="6490">MLRRHRHQDIWLNLFEGLALKLLCDGAGEDGARMLACPPPRTSRASSSFKVVTHRSW</sequence>
<dbReference type="EMBL" id="ML211006">
    <property type="protein sequence ID" value="TFK92077.1"/>
    <property type="molecule type" value="Genomic_DNA"/>
</dbReference>
<evidence type="ECO:0000313" key="1">
    <source>
        <dbReference type="EMBL" id="TFK92077.1"/>
    </source>
</evidence>
<organism evidence="1 2">
    <name type="scientific">Polyporus arcularius HHB13444</name>
    <dbReference type="NCBI Taxonomy" id="1314778"/>
    <lineage>
        <taxon>Eukaryota</taxon>
        <taxon>Fungi</taxon>
        <taxon>Dikarya</taxon>
        <taxon>Basidiomycota</taxon>
        <taxon>Agaricomycotina</taxon>
        <taxon>Agaricomycetes</taxon>
        <taxon>Polyporales</taxon>
        <taxon>Polyporaceae</taxon>
        <taxon>Polyporus</taxon>
    </lineage>
</organism>
<dbReference type="AlphaFoldDB" id="A0A5C3PSC3"/>
<evidence type="ECO:0000313" key="2">
    <source>
        <dbReference type="Proteomes" id="UP000308197"/>
    </source>
</evidence>
<protein>
    <submittedName>
        <fullName evidence="1">Uncharacterized protein</fullName>
    </submittedName>
</protein>
<keyword evidence="2" id="KW-1185">Reference proteome</keyword>
<gene>
    <name evidence="1" type="ORF">K466DRAFT_582296</name>
</gene>
<dbReference type="InParanoid" id="A0A5C3PSC3"/>
<dbReference type="Proteomes" id="UP000308197">
    <property type="component" value="Unassembled WGS sequence"/>
</dbReference>
<name>A0A5C3PSC3_9APHY</name>
<accession>A0A5C3PSC3</accession>